<gene>
    <name evidence="1" type="ORF">UFOPK1392_00252</name>
    <name evidence="2" type="ORF">UFOPK3733_00608</name>
</gene>
<proteinExistence type="predicted"/>
<evidence type="ECO:0000313" key="2">
    <source>
        <dbReference type="EMBL" id="CAB4929972.1"/>
    </source>
</evidence>
<dbReference type="EMBL" id="CAFBNC010000020">
    <property type="protein sequence ID" value="CAB4929972.1"/>
    <property type="molecule type" value="Genomic_DNA"/>
</dbReference>
<name>A0A6J5YDR1_9ZZZZ</name>
<dbReference type="InterPro" id="IPR054058">
    <property type="entry name" value="HTH_67"/>
</dbReference>
<dbReference type="EMBL" id="CAEMXZ010000006">
    <property type="protein sequence ID" value="CAB4322517.1"/>
    <property type="molecule type" value="Genomic_DNA"/>
</dbReference>
<accession>A0A6J5YDR1</accession>
<protein>
    <submittedName>
        <fullName evidence="1">Unannotated protein</fullName>
    </submittedName>
</protein>
<organism evidence="1">
    <name type="scientific">freshwater metagenome</name>
    <dbReference type="NCBI Taxonomy" id="449393"/>
    <lineage>
        <taxon>unclassified sequences</taxon>
        <taxon>metagenomes</taxon>
        <taxon>ecological metagenomes</taxon>
    </lineage>
</organism>
<evidence type="ECO:0000313" key="1">
    <source>
        <dbReference type="EMBL" id="CAB4322517.1"/>
    </source>
</evidence>
<dbReference type="Pfam" id="PF21863">
    <property type="entry name" value="HTH_67"/>
    <property type="match status" value="1"/>
</dbReference>
<sequence length="295" mass="32342">MRLTAEWNPPMTDWSAKARRNSRSVQTTIGWIFWDPGAVSRFEALGLPGPIGYIAARCAPLAPAGPHAVIAAFGSISPPAIEFTFALVEANTTFQTVWQERDAAILDGLTAHAPQILQPLADFGPEIWAIVDRLPTAGRVFFAAHLSMPRSTDPVLSGWHAINCLREWRGDTHWALVAAAGLSGIEVSILHNEWLGYEADWLPTSRGSSPQDLESGWALLESKGLAANRRATTAGLDLRQQLEDDTDRLTAGPWEELGELRSVEFAERFEPPCEALLQRVDLTAGVNYQPASRIR</sequence>
<dbReference type="NCBIfam" id="NF047719">
    <property type="entry name" value="SCO6745_fam_HTH"/>
    <property type="match status" value="1"/>
</dbReference>
<dbReference type="AlphaFoldDB" id="A0A6J5YDR1"/>
<reference evidence="1" key="1">
    <citation type="submission" date="2020-05" db="EMBL/GenBank/DDBJ databases">
        <authorList>
            <person name="Chiriac C."/>
            <person name="Salcher M."/>
            <person name="Ghai R."/>
            <person name="Kavagutti S V."/>
        </authorList>
    </citation>
    <scope>NUCLEOTIDE SEQUENCE</scope>
</reference>